<reference evidence="3 5" key="3">
    <citation type="submission" date="2019-04" db="EMBL/GenBank/DDBJ databases">
        <title>Microbes associate with the intestines of laboratory mice.</title>
        <authorList>
            <person name="Navarre W."/>
            <person name="Wong E."/>
            <person name="Huang K."/>
            <person name="Tropini C."/>
            <person name="Ng K."/>
            <person name="Yu B."/>
        </authorList>
    </citation>
    <scope>NUCLEOTIDE SEQUENCE [LARGE SCALE GENOMIC DNA]</scope>
    <source>
        <strain evidence="3 5">NM06_A21</strain>
    </source>
</reference>
<dbReference type="KEGG" id="pary:A4V02_12280"/>
<feature type="signal peptide" evidence="1">
    <location>
        <begin position="1"/>
        <end position="21"/>
    </location>
</feature>
<feature type="chain" id="PRO_5008529416" evidence="1">
    <location>
        <begin position="22"/>
        <end position="542"/>
    </location>
</feature>
<evidence type="ECO:0000313" key="2">
    <source>
        <dbReference type="EMBL" id="ANU64419.1"/>
    </source>
</evidence>
<keyword evidence="1" id="KW-0732">Signal</keyword>
<dbReference type="SUPFAM" id="SSF48452">
    <property type="entry name" value="TPR-like"/>
    <property type="match status" value="1"/>
</dbReference>
<evidence type="ECO:0000256" key="1">
    <source>
        <dbReference type="SAM" id="SignalP"/>
    </source>
</evidence>
<dbReference type="InterPro" id="IPR011990">
    <property type="entry name" value="TPR-like_helical_dom_sf"/>
</dbReference>
<evidence type="ECO:0000313" key="5">
    <source>
        <dbReference type="Proteomes" id="UP000306630"/>
    </source>
</evidence>
<keyword evidence="4" id="KW-1185">Reference proteome</keyword>
<dbReference type="EMBL" id="CP015402">
    <property type="protein sequence ID" value="ANU64419.1"/>
    <property type="molecule type" value="Genomic_DNA"/>
</dbReference>
<protein>
    <submittedName>
        <fullName evidence="3">SusD/RagB family nutrient-binding outer membrane lipoprotein</fullName>
    </submittedName>
</protein>
<accession>A0A1Z2XGD1</accession>
<accession>A0A1B1SCA1</accession>
<dbReference type="AlphaFoldDB" id="A0A1B1SCA1"/>
<dbReference type="InterPro" id="IPR024302">
    <property type="entry name" value="SusD-like"/>
</dbReference>
<proteinExistence type="predicted"/>
<dbReference type="Proteomes" id="UP000186351">
    <property type="component" value="Chromosome"/>
</dbReference>
<dbReference type="PROSITE" id="PS51257">
    <property type="entry name" value="PROKAR_LIPOPROTEIN"/>
    <property type="match status" value="1"/>
</dbReference>
<reference evidence="2" key="2">
    <citation type="submission" date="2017-04" db="EMBL/GenBank/DDBJ databases">
        <title>Complete Genome Sequences of Twelve Strains of a Stable Defined Moderately Diverse Mouse Microbiota 2 (sDMDMm2).</title>
        <authorList>
            <person name="Uchimura Y."/>
            <person name="Wyss M."/>
            <person name="Brugiroux S."/>
            <person name="Limenitakis J.P."/>
            <person name="Stecher B."/>
            <person name="McCoy K.D."/>
            <person name="Macpherson A.J."/>
        </authorList>
    </citation>
    <scope>NUCLEOTIDE SEQUENCE</scope>
    <source>
        <strain evidence="2">YL27</strain>
    </source>
</reference>
<evidence type="ECO:0000313" key="4">
    <source>
        <dbReference type="Proteomes" id="UP000186351"/>
    </source>
</evidence>
<dbReference type="Proteomes" id="UP000306630">
    <property type="component" value="Unassembled WGS sequence"/>
</dbReference>
<dbReference type="Gene3D" id="1.25.40.390">
    <property type="match status" value="1"/>
</dbReference>
<keyword evidence="3" id="KW-0449">Lipoprotein</keyword>
<sequence>MKQNSLYNIIAGGVLALSATACTGAYEDINRNPFEPDDLTADDYALSSSMYNICNTVMSNDVNQYQFVESLMGCTLGGYFADGNGNFTASFSRYNPANGWSRVFMEANQNSIIPTLYTNISMIEGYCETSGNPVPAAIAKVVKVAAMSRVTDCYGPIPYSKIGYDGNILTPYDSQQDVYYKFFEELGEAIEELNQNRGAQLNPLIDDVYRGDVTKWIRFANSLKLRLALRISYADPAKAKQMAEEAVNPANGGVIETVDANATYKHYSNGGNPTYMSTVNYGNDSRPSADLICYMNGYNDPRRAEYFTTSGWTNADGSYMTDPAGNPLEYVGVRRGWETYERDGWALKMSQIGVSSSDPTIWMTASEVAFLRAEGAAVFNWNMGGTAESFYNNGIALSFEQYGVSGAEDYMADATSVPATYYDPSSANPWSGSLPRVTVKWDESASAEQKQERIIIQKWIANWTLGNEAWADLRRTGYPSLIPVAANLSGGVVDSAKGPQRMPYPQEEYTNNSTNVRNAVNTLLGGPDNMATKLWWAAKPNI</sequence>
<dbReference type="OrthoDB" id="1387301at2"/>
<dbReference type="STRING" id="1796646.A4V02_12280"/>
<name>A0A1B1SCA1_9BACT</name>
<evidence type="ECO:0000313" key="3">
    <source>
        <dbReference type="EMBL" id="TGY75910.1"/>
    </source>
</evidence>
<dbReference type="EMBL" id="SRYD01000007">
    <property type="protein sequence ID" value="TGY75910.1"/>
    <property type="molecule type" value="Genomic_DNA"/>
</dbReference>
<dbReference type="Pfam" id="PF12741">
    <property type="entry name" value="SusD-like"/>
    <property type="match status" value="1"/>
</dbReference>
<dbReference type="GeneID" id="65537651"/>
<organism evidence="2 4">
    <name type="scientific">Muribaculum intestinale</name>
    <dbReference type="NCBI Taxonomy" id="1796646"/>
    <lineage>
        <taxon>Bacteria</taxon>
        <taxon>Pseudomonadati</taxon>
        <taxon>Bacteroidota</taxon>
        <taxon>Bacteroidia</taxon>
        <taxon>Bacteroidales</taxon>
        <taxon>Muribaculaceae</taxon>
        <taxon>Muribaculum</taxon>
    </lineage>
</organism>
<reference evidence="4" key="1">
    <citation type="submission" date="2016-04" db="EMBL/GenBank/DDBJ databases">
        <title>Complete Genome Sequences of Twelve Strains of a Stable Defined Moderately Diverse Mouse Microbiota 2 (sDMDMm2).</title>
        <authorList>
            <person name="Uchimura Y."/>
            <person name="Wyss M."/>
            <person name="Brugiroux S."/>
            <person name="Limenitakis J.P."/>
            <person name="Stecher B."/>
            <person name="McCoy K.D."/>
            <person name="Macpherson A.J."/>
        </authorList>
    </citation>
    <scope>NUCLEOTIDE SEQUENCE [LARGE SCALE GENOMIC DNA]</scope>
    <source>
        <strain evidence="4">YL27</strain>
    </source>
</reference>
<gene>
    <name evidence="2" type="ORF">A4V02_12280</name>
    <name evidence="3" type="ORF">E5333_02625</name>
</gene>
<dbReference type="RefSeq" id="WP_068961699.1">
    <property type="nucleotide sequence ID" value="NZ_CAJTAP010000004.1"/>
</dbReference>